<dbReference type="Proteomes" id="UP000007177">
    <property type="component" value="Chromosome"/>
</dbReference>
<dbReference type="RefSeq" id="WP_014356913.1">
    <property type="nucleotide sequence ID" value="NC_016894.1"/>
</dbReference>
<dbReference type="Gene3D" id="3.30.70.1150">
    <property type="entry name" value="ACT-like. Chain A, domain 2"/>
    <property type="match status" value="1"/>
</dbReference>
<reference evidence="2" key="1">
    <citation type="submission" date="2011-07" db="EMBL/GenBank/DDBJ databases">
        <title>Complete genome sequence of Acetobacterium woodii.</title>
        <authorList>
            <person name="Poehlein A."/>
            <person name="Schmidt S."/>
            <person name="Kaster A.-K."/>
            <person name="Goenrich M."/>
            <person name="Vollmers J."/>
            <person name="Thuermer A."/>
            <person name="Gottschalk G."/>
            <person name="Thauer R.K."/>
            <person name="Daniel R."/>
            <person name="Mueller V."/>
        </authorList>
    </citation>
    <scope>NUCLEOTIDE SEQUENCE [LARGE SCALE GENOMIC DNA]</scope>
    <source>
        <strain evidence="2">ATCC 29683 / DSM 1030 / JCM 2381 / KCTC 1655 / WB1</strain>
    </source>
</reference>
<dbReference type="SUPFAM" id="SSF55021">
    <property type="entry name" value="ACT-like"/>
    <property type="match status" value="1"/>
</dbReference>
<evidence type="ECO:0000313" key="2">
    <source>
        <dbReference type="Proteomes" id="UP000007177"/>
    </source>
</evidence>
<keyword evidence="2" id="KW-1185">Reference proteome</keyword>
<protein>
    <recommendedName>
        <fullName evidence="3">Iron-only hydrogenase system regulator</fullName>
    </recommendedName>
</protein>
<dbReference type="EMBL" id="CP002987">
    <property type="protein sequence ID" value="AFA49313.1"/>
    <property type="molecule type" value="Genomic_DNA"/>
</dbReference>
<dbReference type="InterPro" id="IPR045865">
    <property type="entry name" value="ACT-like_dom_sf"/>
</dbReference>
<sequence>MIIERVAVLTAIVDNPKAVQEEFNRIIAEYQSLVIGRMGLPLADKGISIICITLCGNMNAINSLNGRLGKLEAVHSKLTVSKKEFIEKDTQKDVEKSEK</sequence>
<dbReference type="STRING" id="931626.Awo_c25560"/>
<dbReference type="InterPro" id="IPR027271">
    <property type="entry name" value="Acetolactate_synth/TF_NikR_C"/>
</dbReference>
<evidence type="ECO:0008006" key="3">
    <source>
        <dbReference type="Google" id="ProtNLM"/>
    </source>
</evidence>
<dbReference type="Pfam" id="PF21699">
    <property type="entry name" value="TM1266-like"/>
    <property type="match status" value="1"/>
</dbReference>
<dbReference type="HOGENOM" id="CLU_170247_0_1_9"/>
<proteinExistence type="predicted"/>
<dbReference type="InterPro" id="IPR023860">
    <property type="entry name" value="FeFe-hyd_TM1266"/>
</dbReference>
<evidence type="ECO:0000313" key="1">
    <source>
        <dbReference type="EMBL" id="AFA49313.1"/>
    </source>
</evidence>
<gene>
    <name evidence="1" type="ordered locus">Awo_c25560</name>
</gene>
<name>H6LE80_ACEWD</name>
<dbReference type="eggNOG" id="COG0864">
    <property type="taxonomic scope" value="Bacteria"/>
</dbReference>
<accession>H6LE80</accession>
<dbReference type="AlphaFoldDB" id="H6LE80"/>
<dbReference type="NCBIfam" id="TIGR03959">
    <property type="entry name" value="hyd_TM1266"/>
    <property type="match status" value="1"/>
</dbReference>
<dbReference type="KEGG" id="awo:Awo_c25560"/>
<reference evidence="1 2" key="2">
    <citation type="journal article" date="2012" name="PLoS ONE">
        <title>An ancient pathway combining carbon dioxide fixation with the generation and utilization of a sodium ion gradient for ATP synthesis.</title>
        <authorList>
            <person name="Poehlein A."/>
            <person name="Schmidt S."/>
            <person name="Kaster A.K."/>
            <person name="Goenrich M."/>
            <person name="Vollmers J."/>
            <person name="Thurmer A."/>
            <person name="Bertsch J."/>
            <person name="Schuchmann K."/>
            <person name="Voigt B."/>
            <person name="Hecker M."/>
            <person name="Daniel R."/>
            <person name="Thauer R.K."/>
            <person name="Gottschalk G."/>
            <person name="Muller V."/>
        </authorList>
    </citation>
    <scope>NUCLEOTIDE SEQUENCE [LARGE SCALE GENOMIC DNA]</scope>
    <source>
        <strain evidence="2">ATCC 29683 / DSM 1030 / JCM 2381 / KCTC 1655 / WB1</strain>
    </source>
</reference>
<organism evidence="1 2">
    <name type="scientific">Acetobacterium woodii (strain ATCC 29683 / DSM 1030 / JCM 2381 / KCTC 1655 / WB1)</name>
    <dbReference type="NCBI Taxonomy" id="931626"/>
    <lineage>
        <taxon>Bacteria</taxon>
        <taxon>Bacillati</taxon>
        <taxon>Bacillota</taxon>
        <taxon>Clostridia</taxon>
        <taxon>Eubacteriales</taxon>
        <taxon>Eubacteriaceae</taxon>
        <taxon>Acetobacterium</taxon>
    </lineage>
</organism>